<reference evidence="14 15" key="1">
    <citation type="submission" date="2024-11" db="EMBL/GenBank/DDBJ databases">
        <title>Adaptive evolution of stress response genes in parasites aligns with host niche diversity.</title>
        <authorList>
            <person name="Hahn C."/>
            <person name="Resl P."/>
        </authorList>
    </citation>
    <scope>NUCLEOTIDE SEQUENCE [LARGE SCALE GENOMIC DNA]</scope>
    <source>
        <strain evidence="14">EGGRZ-B1_66</strain>
        <tissue evidence="14">Body</tissue>
    </source>
</reference>
<dbReference type="Proteomes" id="UP001626550">
    <property type="component" value="Unassembled WGS sequence"/>
</dbReference>
<organism evidence="14 15">
    <name type="scientific">Cichlidogyrus casuarinus</name>
    <dbReference type="NCBI Taxonomy" id="1844966"/>
    <lineage>
        <taxon>Eukaryota</taxon>
        <taxon>Metazoa</taxon>
        <taxon>Spiralia</taxon>
        <taxon>Lophotrochozoa</taxon>
        <taxon>Platyhelminthes</taxon>
        <taxon>Monogenea</taxon>
        <taxon>Monopisthocotylea</taxon>
        <taxon>Dactylogyridea</taxon>
        <taxon>Ancyrocephalidae</taxon>
        <taxon>Cichlidogyrus</taxon>
    </lineage>
</organism>
<dbReference type="Pfam" id="PF01131">
    <property type="entry name" value="Topoisom_bac"/>
    <property type="match status" value="1"/>
</dbReference>
<dbReference type="GO" id="GO:0003917">
    <property type="term" value="F:DNA topoisomerase type I (single strand cut, ATP-independent) activity"/>
    <property type="evidence" value="ECO:0007669"/>
    <property type="project" value="UniProtKB-EC"/>
</dbReference>
<dbReference type="InterPro" id="IPR013826">
    <property type="entry name" value="Topo_IA_cen_sub3"/>
</dbReference>
<keyword evidence="15" id="KW-1185">Reference proteome</keyword>
<dbReference type="InterPro" id="IPR003602">
    <property type="entry name" value="Topo_IA_DNA-bd_dom"/>
</dbReference>
<dbReference type="InterPro" id="IPR013825">
    <property type="entry name" value="Topo_IA_cen_sub2"/>
</dbReference>
<dbReference type="Gene3D" id="3.40.50.140">
    <property type="match status" value="1"/>
</dbReference>
<evidence type="ECO:0000256" key="8">
    <source>
        <dbReference type="ARBA" id="ARBA00023125"/>
    </source>
</evidence>
<comment type="caution">
    <text evidence="14">The sequence shown here is derived from an EMBL/GenBank/DDBJ whole genome shotgun (WGS) entry which is preliminary data.</text>
</comment>
<dbReference type="CDD" id="cd03362">
    <property type="entry name" value="TOPRIM_TopoIA_TopoIII"/>
    <property type="match status" value="1"/>
</dbReference>
<evidence type="ECO:0000256" key="7">
    <source>
        <dbReference type="ARBA" id="ARBA00023029"/>
    </source>
</evidence>
<dbReference type="GO" id="GO:0006259">
    <property type="term" value="P:DNA metabolic process"/>
    <property type="evidence" value="ECO:0007669"/>
    <property type="project" value="UniProtKB-ARBA"/>
</dbReference>
<dbReference type="InterPro" id="IPR006171">
    <property type="entry name" value="TOPRIM_dom"/>
</dbReference>
<protein>
    <recommendedName>
        <fullName evidence="3 10">DNA topoisomerase</fullName>
        <ecNumber evidence="3 10">5.6.2.1</ecNumber>
    </recommendedName>
</protein>
<keyword evidence="5" id="KW-0863">Zinc-finger</keyword>
<keyword evidence="9 10" id="KW-0413">Isomerase</keyword>
<dbReference type="GO" id="GO:0005634">
    <property type="term" value="C:nucleus"/>
    <property type="evidence" value="ECO:0007669"/>
    <property type="project" value="UniProtKB-ARBA"/>
</dbReference>
<evidence type="ECO:0000256" key="6">
    <source>
        <dbReference type="ARBA" id="ARBA00022833"/>
    </source>
</evidence>
<dbReference type="InterPro" id="IPR013497">
    <property type="entry name" value="Topo_IA_cen"/>
</dbReference>
<evidence type="ECO:0000313" key="14">
    <source>
        <dbReference type="EMBL" id="KAL3318443.1"/>
    </source>
</evidence>
<dbReference type="SMART" id="SM00436">
    <property type="entry name" value="TOP1Bc"/>
    <property type="match status" value="1"/>
</dbReference>
<dbReference type="InterPro" id="IPR023405">
    <property type="entry name" value="Topo_IA_core_domain"/>
</dbReference>
<keyword evidence="6" id="KW-0862">Zinc</keyword>
<dbReference type="AlphaFoldDB" id="A0ABD2QFX9"/>
<dbReference type="InterPro" id="IPR000380">
    <property type="entry name" value="Topo_IA"/>
</dbReference>
<dbReference type="GO" id="GO:0008270">
    <property type="term" value="F:zinc ion binding"/>
    <property type="evidence" value="ECO:0007669"/>
    <property type="project" value="UniProtKB-KW"/>
</dbReference>
<evidence type="ECO:0000256" key="3">
    <source>
        <dbReference type="ARBA" id="ARBA00012891"/>
    </source>
</evidence>
<dbReference type="SMART" id="SM00437">
    <property type="entry name" value="TOP1Ac"/>
    <property type="match status" value="1"/>
</dbReference>
<evidence type="ECO:0000256" key="11">
    <source>
        <dbReference type="SAM" id="MobiDB-lite"/>
    </source>
</evidence>
<evidence type="ECO:0000256" key="2">
    <source>
        <dbReference type="ARBA" id="ARBA00009446"/>
    </source>
</evidence>
<dbReference type="FunFam" id="1.10.290.10:FF:000001">
    <property type="entry name" value="DNA topoisomerase"/>
    <property type="match status" value="1"/>
</dbReference>
<evidence type="ECO:0000256" key="1">
    <source>
        <dbReference type="ARBA" id="ARBA00000213"/>
    </source>
</evidence>
<dbReference type="SUPFAM" id="SSF56712">
    <property type="entry name" value="Prokaryotic type I DNA topoisomerase"/>
    <property type="match status" value="1"/>
</dbReference>
<dbReference type="Gene3D" id="2.70.20.10">
    <property type="entry name" value="Topoisomerase I, domain 3"/>
    <property type="match status" value="1"/>
</dbReference>
<dbReference type="FunFam" id="1.10.460.10:FF:000003">
    <property type="entry name" value="DNA topoisomerase"/>
    <property type="match status" value="1"/>
</dbReference>
<accession>A0ABD2QFX9</accession>
<dbReference type="InterPro" id="IPR034144">
    <property type="entry name" value="TOPRIM_TopoIII"/>
</dbReference>
<comment type="catalytic activity">
    <reaction evidence="1 10">
        <text>ATP-independent breakage of single-stranded DNA, followed by passage and rejoining.</text>
        <dbReference type="EC" id="5.6.2.1"/>
    </reaction>
</comment>
<feature type="domain" description="Topo IA-type catalytic" evidence="13">
    <location>
        <begin position="181"/>
        <end position="620"/>
    </location>
</feature>
<dbReference type="PROSITE" id="PS00396">
    <property type="entry name" value="TOPO_IA_1"/>
    <property type="match status" value="1"/>
</dbReference>
<dbReference type="GO" id="GO:0003677">
    <property type="term" value="F:DNA binding"/>
    <property type="evidence" value="ECO:0007669"/>
    <property type="project" value="UniProtKB-KW"/>
</dbReference>
<dbReference type="Gene3D" id="1.10.290.10">
    <property type="entry name" value="Topoisomerase I, domain 4"/>
    <property type="match status" value="1"/>
</dbReference>
<sequence>MFPKHSFRLPVKTLICSMRILSVAEKNEAAKGIAGFLSNGHFNRREGLSKYNKIYEFDIKFRGVNSSMIMTSVSGHLMDYQFEGSVANWQSVDPAVLFDVPIIKKTKNDMVAIEKTLKSQAQLAQVLIIWTDCDREGDNIGMEIVQVCRQVNRNLTVLRATFSEITHQAVNRAMQNLGPINQRNSDAVDVRQELDLRTGSAFTRLQTVQLRKCMPANLAQQVISYGSCQFPTLGFVIDRFRTIDSFIPEPFWKISAQVQRNRDSVADFTWARGRLFDKDTCQAIYDVLLEHPIGHILDVTQRPKTKFRPVAMDTIELEMLSSRKLRLSAKETMSIAEKLYTRGLISYPRTETNIFPKDFNLTDLVRVQSSDNRWKSFAENLLSSGVKPRNGKKSDQAHPPIHPLKSGSDLQGNEARVYELIARHFLACLSADAQGAETTVQMLVLGSSLFDASKSDQSTSDLTGGELFECKGLVILKRNYLDVYPYERWAEKDMPNFSRGEWIDPVHLKFDEGKTSPPQLLTEADLIAMMDKFGIGTDATHAEHIEKIKQRLYVGLHQDKYLMPGQLGMGLITGYDSMGLQVSKPQLRAKLEADLKLICEGNKDPQQVLREHLLIYKQVYTDATRKLDLLYSSVNSFVNPNSTAQPPNQTVSTTNLGQCPACSSSNLVVKSSGGSWSVSCDSNPVCKYAIRLPKDEAKDGDWKRVA</sequence>
<evidence type="ECO:0000256" key="5">
    <source>
        <dbReference type="ARBA" id="ARBA00022771"/>
    </source>
</evidence>
<feature type="domain" description="Toprim" evidence="12">
    <location>
        <begin position="19"/>
        <end position="163"/>
    </location>
</feature>
<name>A0ABD2QFX9_9PLAT</name>
<evidence type="ECO:0000256" key="4">
    <source>
        <dbReference type="ARBA" id="ARBA00022723"/>
    </source>
</evidence>
<dbReference type="InterPro" id="IPR023406">
    <property type="entry name" value="Topo_IA_AS"/>
</dbReference>
<dbReference type="SMART" id="SM00493">
    <property type="entry name" value="TOPRIM"/>
    <property type="match status" value="1"/>
</dbReference>
<dbReference type="PRINTS" id="PR00417">
    <property type="entry name" value="PRTPISMRASEI"/>
</dbReference>
<keyword evidence="8 10" id="KW-0238">DNA-binding</keyword>
<dbReference type="CDD" id="cd00186">
    <property type="entry name" value="TOP1Ac"/>
    <property type="match status" value="1"/>
</dbReference>
<dbReference type="Pfam" id="PF01751">
    <property type="entry name" value="Toprim"/>
    <property type="match status" value="1"/>
</dbReference>
<gene>
    <name evidence="14" type="primary">TOP3A_2</name>
    <name evidence="14" type="ORF">Ciccas_002890</name>
</gene>
<keyword evidence="4" id="KW-0479">Metal-binding</keyword>
<comment type="similarity">
    <text evidence="2 10">Belongs to the type IA topoisomerase family.</text>
</comment>
<comment type="function">
    <text evidence="10">Introduces a single-strand break via transesterification at a target site in duplex DNA. Releases the supercoiling and torsional tension of DNA introduced during the DNA replication and transcription by transiently cleaving and rejoining one strand of the DNA duplex. The scissile phosphodiester is attacked by the catalytic tyrosine of the enzyme, resulting in the formation of a DNA-(5'-phosphotyrosyl)-enzyme intermediate and the expulsion of a 3'-OH DNA strand.</text>
</comment>
<evidence type="ECO:0000256" key="10">
    <source>
        <dbReference type="RuleBase" id="RU362092"/>
    </source>
</evidence>
<dbReference type="InterPro" id="IPR003601">
    <property type="entry name" value="Topo_IA_2"/>
</dbReference>
<dbReference type="PANTHER" id="PTHR11390">
    <property type="entry name" value="PROKARYOTIC DNA TOPOISOMERASE"/>
    <property type="match status" value="1"/>
</dbReference>
<evidence type="ECO:0000259" key="12">
    <source>
        <dbReference type="PROSITE" id="PS50880"/>
    </source>
</evidence>
<evidence type="ECO:0000313" key="15">
    <source>
        <dbReference type="Proteomes" id="UP001626550"/>
    </source>
</evidence>
<dbReference type="EMBL" id="JBJKFK010000243">
    <property type="protein sequence ID" value="KAL3318443.1"/>
    <property type="molecule type" value="Genomic_DNA"/>
</dbReference>
<keyword evidence="7 10" id="KW-0799">Topoisomerase</keyword>
<dbReference type="PROSITE" id="PS52039">
    <property type="entry name" value="TOPO_IA_2"/>
    <property type="match status" value="1"/>
</dbReference>
<dbReference type="Gene3D" id="1.10.460.10">
    <property type="entry name" value="Topoisomerase I, domain 2"/>
    <property type="match status" value="1"/>
</dbReference>
<evidence type="ECO:0000256" key="9">
    <source>
        <dbReference type="ARBA" id="ARBA00023235"/>
    </source>
</evidence>
<feature type="region of interest" description="Disordered" evidence="11">
    <location>
        <begin position="385"/>
        <end position="409"/>
    </location>
</feature>
<proteinExistence type="inferred from homology"/>
<dbReference type="PROSITE" id="PS50880">
    <property type="entry name" value="TOPRIM"/>
    <property type="match status" value="1"/>
</dbReference>
<dbReference type="InterPro" id="IPR013824">
    <property type="entry name" value="Topo_IA_cen_sub1"/>
</dbReference>
<evidence type="ECO:0000259" key="13">
    <source>
        <dbReference type="PROSITE" id="PS52039"/>
    </source>
</evidence>
<dbReference type="PANTHER" id="PTHR11390:SF21">
    <property type="entry name" value="DNA TOPOISOMERASE 3-ALPHA"/>
    <property type="match status" value="1"/>
</dbReference>
<dbReference type="EC" id="5.6.2.1" evidence="3 10"/>
<dbReference type="FunFam" id="3.40.50.140:FF:000003">
    <property type="entry name" value="DNA topoisomerase"/>
    <property type="match status" value="1"/>
</dbReference>